<evidence type="ECO:0000256" key="2">
    <source>
        <dbReference type="ARBA" id="ARBA00022840"/>
    </source>
</evidence>
<keyword evidence="4" id="KW-0238">DNA-binding</keyword>
<dbReference type="Pfam" id="PF25601">
    <property type="entry name" value="AAA_lid_14"/>
    <property type="match status" value="1"/>
</dbReference>
<gene>
    <name evidence="9" type="primary">fis</name>
    <name evidence="9" type="ORF">SOCEGT47_080580</name>
</gene>
<evidence type="ECO:0000256" key="6">
    <source>
        <dbReference type="SAM" id="MobiDB-lite"/>
    </source>
</evidence>
<evidence type="ECO:0000313" key="10">
    <source>
        <dbReference type="Proteomes" id="UP000295781"/>
    </source>
</evidence>
<dbReference type="PANTHER" id="PTHR32071">
    <property type="entry name" value="TRANSCRIPTIONAL REGULATORY PROTEIN"/>
    <property type="match status" value="1"/>
</dbReference>
<dbReference type="InterPro" id="IPR000253">
    <property type="entry name" value="FHA_dom"/>
</dbReference>
<feature type="region of interest" description="Disordered" evidence="6">
    <location>
        <begin position="411"/>
        <end position="460"/>
    </location>
</feature>
<dbReference type="SUPFAM" id="SSF46689">
    <property type="entry name" value="Homeodomain-like"/>
    <property type="match status" value="1"/>
</dbReference>
<dbReference type="PROSITE" id="PS00675">
    <property type="entry name" value="SIGMA54_INTERACT_1"/>
    <property type="match status" value="1"/>
</dbReference>
<dbReference type="PANTHER" id="PTHR32071:SF113">
    <property type="entry name" value="ALGINATE BIOSYNTHESIS TRANSCRIPTIONAL REGULATORY PROTEIN ALGB"/>
    <property type="match status" value="1"/>
</dbReference>
<dbReference type="FunFam" id="3.40.50.300:FF:000006">
    <property type="entry name" value="DNA-binding transcriptional regulator NtrC"/>
    <property type="match status" value="1"/>
</dbReference>
<dbReference type="SMART" id="SM00240">
    <property type="entry name" value="FHA"/>
    <property type="match status" value="1"/>
</dbReference>
<keyword evidence="3" id="KW-0805">Transcription regulation</keyword>
<dbReference type="Gene3D" id="3.40.50.300">
    <property type="entry name" value="P-loop containing nucleotide triphosphate hydrolases"/>
    <property type="match status" value="1"/>
</dbReference>
<keyword evidence="1" id="KW-0547">Nucleotide-binding</keyword>
<dbReference type="RefSeq" id="WP_242515662.1">
    <property type="nucleotide sequence ID" value="NZ_CP012670.1"/>
</dbReference>
<dbReference type="InterPro" id="IPR025943">
    <property type="entry name" value="Sigma_54_int_dom_ATP-bd_2"/>
</dbReference>
<evidence type="ECO:0000256" key="3">
    <source>
        <dbReference type="ARBA" id="ARBA00023015"/>
    </source>
</evidence>
<dbReference type="Gene3D" id="1.10.8.60">
    <property type="match status" value="1"/>
</dbReference>
<dbReference type="PRINTS" id="PR01590">
    <property type="entry name" value="HTHFIS"/>
</dbReference>
<dbReference type="InterPro" id="IPR008984">
    <property type="entry name" value="SMAD_FHA_dom_sf"/>
</dbReference>
<keyword evidence="2" id="KW-0067">ATP-binding</keyword>
<dbReference type="SUPFAM" id="SSF52540">
    <property type="entry name" value="P-loop containing nucleoside triphosphate hydrolases"/>
    <property type="match status" value="1"/>
</dbReference>
<dbReference type="GO" id="GO:0043565">
    <property type="term" value="F:sequence-specific DNA binding"/>
    <property type="evidence" value="ECO:0007669"/>
    <property type="project" value="InterPro"/>
</dbReference>
<sequence>MKKDGSGRHAGAGAAPPGPRPAAGASRSPAARELAVFAGDGVVVHPLPPSGSVSIGRSADSDICIPHASVSRRHAILHLGPPLRIEDLGGTNPIFVRASRADAARALAESGKTEDMRQVSGQAIEIAPGDCITLGSALIVVRLAEAAMSAPPAGRGHPSAAGESAEIVVRDPAMQALYEQASLAAPGLISVLLLGETGTGKEVLARAIHRRSSPARARGPFLGLNCAALSESLLESELFGHEKGAFTGALEARPGLFEAADGGTVFLDEVGELPKSTQVKLLRVLEERQVLRVGGRVPRSIDVRFLSATHRDLEAEVARGAFRQDLYFRLNGVTLTIPPLRERALDIAPLVQLFAARASKAFERPRVPAVSAAAISLLERYPWPGNLRELRNVIERAVMLCTGETLLPEHLPAKMRDGGAPAAPPRGAAPPSGPPAPAAPRGAEASAPPPRGAEPSEKQRIIEALEKCVGNQTYAAELLGISRRTLVSRIKEYGLPRPRRPRQKP</sequence>
<feature type="compositionally biased region" description="Pro residues" evidence="6">
    <location>
        <begin position="422"/>
        <end position="438"/>
    </location>
</feature>
<evidence type="ECO:0000313" key="9">
    <source>
        <dbReference type="EMBL" id="AUX27467.1"/>
    </source>
</evidence>
<dbReference type="InterPro" id="IPR002078">
    <property type="entry name" value="Sigma_54_int"/>
</dbReference>
<dbReference type="InterPro" id="IPR025944">
    <property type="entry name" value="Sigma_54_int_dom_CS"/>
</dbReference>
<dbReference type="GO" id="GO:0006355">
    <property type="term" value="P:regulation of DNA-templated transcription"/>
    <property type="evidence" value="ECO:0007669"/>
    <property type="project" value="InterPro"/>
</dbReference>
<protein>
    <submittedName>
        <fullName evidence="9">Fis family transcriptional regulator</fullName>
    </submittedName>
</protein>
<evidence type="ECO:0000256" key="1">
    <source>
        <dbReference type="ARBA" id="ARBA00022741"/>
    </source>
</evidence>
<dbReference type="InterPro" id="IPR009057">
    <property type="entry name" value="Homeodomain-like_sf"/>
</dbReference>
<dbReference type="CDD" id="cd00009">
    <property type="entry name" value="AAA"/>
    <property type="match status" value="1"/>
</dbReference>
<dbReference type="Proteomes" id="UP000295781">
    <property type="component" value="Chromosome"/>
</dbReference>
<feature type="domain" description="Sigma-54 factor interaction" evidence="8">
    <location>
        <begin position="167"/>
        <end position="399"/>
    </location>
</feature>
<dbReference type="AlphaFoldDB" id="A0A4P2QCJ2"/>
<dbReference type="SUPFAM" id="SSF49879">
    <property type="entry name" value="SMAD/FHA domain"/>
    <property type="match status" value="1"/>
</dbReference>
<dbReference type="PROSITE" id="PS00676">
    <property type="entry name" value="SIGMA54_INTERACT_2"/>
    <property type="match status" value="1"/>
</dbReference>
<evidence type="ECO:0000259" key="8">
    <source>
        <dbReference type="PROSITE" id="PS50045"/>
    </source>
</evidence>
<dbReference type="InterPro" id="IPR002197">
    <property type="entry name" value="HTH_Fis"/>
</dbReference>
<feature type="domain" description="FHA" evidence="7">
    <location>
        <begin position="53"/>
        <end position="101"/>
    </location>
</feature>
<dbReference type="Gene3D" id="2.60.200.20">
    <property type="match status" value="1"/>
</dbReference>
<dbReference type="PROSITE" id="PS50006">
    <property type="entry name" value="FHA_DOMAIN"/>
    <property type="match status" value="1"/>
</dbReference>
<dbReference type="EMBL" id="CP012670">
    <property type="protein sequence ID" value="AUX27467.1"/>
    <property type="molecule type" value="Genomic_DNA"/>
</dbReference>
<organism evidence="9 10">
    <name type="scientific">Sorangium cellulosum</name>
    <name type="common">Polyangium cellulosum</name>
    <dbReference type="NCBI Taxonomy" id="56"/>
    <lineage>
        <taxon>Bacteria</taxon>
        <taxon>Pseudomonadati</taxon>
        <taxon>Myxococcota</taxon>
        <taxon>Polyangia</taxon>
        <taxon>Polyangiales</taxon>
        <taxon>Polyangiaceae</taxon>
        <taxon>Sorangium</taxon>
    </lineage>
</organism>
<dbReference type="Pfam" id="PF00498">
    <property type="entry name" value="FHA"/>
    <property type="match status" value="1"/>
</dbReference>
<evidence type="ECO:0000256" key="5">
    <source>
        <dbReference type="ARBA" id="ARBA00023163"/>
    </source>
</evidence>
<dbReference type="SMART" id="SM00382">
    <property type="entry name" value="AAA"/>
    <property type="match status" value="1"/>
</dbReference>
<dbReference type="Pfam" id="PF00158">
    <property type="entry name" value="Sigma54_activat"/>
    <property type="match status" value="1"/>
</dbReference>
<dbReference type="Gene3D" id="1.10.10.60">
    <property type="entry name" value="Homeodomain-like"/>
    <property type="match status" value="1"/>
</dbReference>
<evidence type="ECO:0000256" key="4">
    <source>
        <dbReference type="ARBA" id="ARBA00023125"/>
    </source>
</evidence>
<dbReference type="GO" id="GO:0005524">
    <property type="term" value="F:ATP binding"/>
    <property type="evidence" value="ECO:0007669"/>
    <property type="project" value="UniProtKB-KW"/>
</dbReference>
<dbReference type="InterPro" id="IPR058031">
    <property type="entry name" value="AAA_lid_NorR"/>
</dbReference>
<dbReference type="InterPro" id="IPR003593">
    <property type="entry name" value="AAA+_ATPase"/>
</dbReference>
<evidence type="ECO:0000259" key="7">
    <source>
        <dbReference type="PROSITE" id="PS50006"/>
    </source>
</evidence>
<name>A0A4P2QCJ2_SORCE</name>
<dbReference type="Pfam" id="PF02954">
    <property type="entry name" value="HTH_8"/>
    <property type="match status" value="1"/>
</dbReference>
<reference evidence="9 10" key="1">
    <citation type="submission" date="2015-09" db="EMBL/GenBank/DDBJ databases">
        <title>Sorangium comparison.</title>
        <authorList>
            <person name="Zaburannyi N."/>
            <person name="Bunk B."/>
            <person name="Overmann J."/>
            <person name="Mueller R."/>
        </authorList>
    </citation>
    <scope>NUCLEOTIDE SEQUENCE [LARGE SCALE GENOMIC DNA]</scope>
    <source>
        <strain evidence="9 10">So ceGT47</strain>
    </source>
</reference>
<dbReference type="PROSITE" id="PS00688">
    <property type="entry name" value="SIGMA54_INTERACT_3"/>
    <property type="match status" value="1"/>
</dbReference>
<accession>A0A4P2QCJ2</accession>
<feature type="region of interest" description="Disordered" evidence="6">
    <location>
        <begin position="1"/>
        <end position="28"/>
    </location>
</feature>
<feature type="compositionally biased region" description="Low complexity" evidence="6">
    <location>
        <begin position="9"/>
        <end position="28"/>
    </location>
</feature>
<dbReference type="PROSITE" id="PS50045">
    <property type="entry name" value="SIGMA54_INTERACT_4"/>
    <property type="match status" value="1"/>
</dbReference>
<dbReference type="CDD" id="cd00060">
    <property type="entry name" value="FHA"/>
    <property type="match status" value="1"/>
</dbReference>
<proteinExistence type="predicted"/>
<keyword evidence="5" id="KW-0804">Transcription</keyword>
<dbReference type="InterPro" id="IPR025662">
    <property type="entry name" value="Sigma_54_int_dom_ATP-bd_1"/>
</dbReference>
<dbReference type="InterPro" id="IPR027417">
    <property type="entry name" value="P-loop_NTPase"/>
</dbReference>